<dbReference type="GO" id="GO:0016020">
    <property type="term" value="C:membrane"/>
    <property type="evidence" value="ECO:0007669"/>
    <property type="project" value="UniProtKB-SubCell"/>
</dbReference>
<keyword evidence="8 10" id="KW-0472">Membrane</keyword>
<reference evidence="12 13" key="2">
    <citation type="submission" date="2018-11" db="EMBL/GenBank/DDBJ databases">
        <authorList>
            <consortium name="Pathogen Informatics"/>
        </authorList>
    </citation>
    <scope>NUCLEOTIDE SEQUENCE [LARGE SCALE GENOMIC DNA]</scope>
</reference>
<dbReference type="PROSITE" id="PS51007">
    <property type="entry name" value="CYTC"/>
    <property type="match status" value="1"/>
</dbReference>
<dbReference type="WBParaSite" id="SBAD_0000158801-mRNA-1">
    <property type="protein sequence ID" value="SBAD_0000158801-mRNA-1"/>
    <property type="gene ID" value="SBAD_0000158801"/>
</dbReference>
<evidence type="ECO:0000256" key="1">
    <source>
        <dbReference type="ARBA" id="ARBA00004370"/>
    </source>
</evidence>
<evidence type="ECO:0000256" key="7">
    <source>
        <dbReference type="ARBA" id="ARBA00023004"/>
    </source>
</evidence>
<keyword evidence="3 9" id="KW-0349">Heme</keyword>
<keyword evidence="13" id="KW-1185">Reference proteome</keyword>
<reference evidence="14" key="1">
    <citation type="submission" date="2016-06" db="UniProtKB">
        <authorList>
            <consortium name="WormBaseParasite"/>
        </authorList>
    </citation>
    <scope>IDENTIFICATION</scope>
</reference>
<feature type="binding site" description="covalent" evidence="9">
    <location>
        <position position="85"/>
    </location>
    <ligand>
        <name>heme c</name>
        <dbReference type="ChEBI" id="CHEBI:61717"/>
    </ligand>
</feature>
<dbReference type="InterPro" id="IPR009056">
    <property type="entry name" value="Cyt_c-like_dom"/>
</dbReference>
<feature type="binding site" description="covalent" evidence="9">
    <location>
        <position position="206"/>
    </location>
    <ligand>
        <name>heme c</name>
        <dbReference type="ChEBI" id="CHEBI:61717"/>
    </ligand>
</feature>
<dbReference type="GO" id="GO:0020037">
    <property type="term" value="F:heme binding"/>
    <property type="evidence" value="ECO:0007669"/>
    <property type="project" value="InterPro"/>
</dbReference>
<accession>A0A183ID23</accession>
<feature type="binding site" description="covalent" evidence="9">
    <location>
        <position position="82"/>
    </location>
    <ligand>
        <name>heme c</name>
        <dbReference type="ChEBI" id="CHEBI:61717"/>
    </ligand>
</feature>
<dbReference type="EMBL" id="UZAM01006851">
    <property type="protein sequence ID" value="VDO94598.1"/>
    <property type="molecule type" value="Genomic_DNA"/>
</dbReference>
<dbReference type="PANTHER" id="PTHR10266:SF3">
    <property type="entry name" value="CYTOCHROME C1, HEME PROTEIN, MITOCHONDRIAL"/>
    <property type="match status" value="1"/>
</dbReference>
<dbReference type="InterPro" id="IPR036909">
    <property type="entry name" value="Cyt_c-like_dom_sf"/>
</dbReference>
<evidence type="ECO:0000256" key="6">
    <source>
        <dbReference type="ARBA" id="ARBA00022989"/>
    </source>
</evidence>
<evidence type="ECO:0000259" key="11">
    <source>
        <dbReference type="PROSITE" id="PS51007"/>
    </source>
</evidence>
<feature type="binding site" description="covalent" evidence="9">
    <location>
        <position position="86"/>
    </location>
    <ligand>
        <name>heme c</name>
        <dbReference type="ChEBI" id="CHEBI:61717"/>
    </ligand>
</feature>
<dbReference type="GO" id="GO:0006122">
    <property type="term" value="P:mitochondrial electron transport, ubiquinol to cytochrome c"/>
    <property type="evidence" value="ECO:0007669"/>
    <property type="project" value="TreeGrafter"/>
</dbReference>
<dbReference type="SUPFAM" id="SSF46626">
    <property type="entry name" value="Cytochrome c"/>
    <property type="match status" value="1"/>
</dbReference>
<comment type="subcellular location">
    <subcellularLocation>
        <location evidence="1">Membrane</location>
    </subcellularLocation>
</comment>
<keyword evidence="5 9" id="KW-0479">Metal-binding</keyword>
<comment type="cofactor">
    <cofactor evidence="9">
        <name>heme c</name>
        <dbReference type="ChEBI" id="CHEBI:61717"/>
    </cofactor>
    <text evidence="9">Binds 1 heme c group covalently per subunit.</text>
</comment>
<proteinExistence type="inferred from homology"/>
<dbReference type="GO" id="GO:0005739">
    <property type="term" value="C:mitochondrion"/>
    <property type="evidence" value="ECO:0007669"/>
    <property type="project" value="GOC"/>
</dbReference>
<evidence type="ECO:0000256" key="10">
    <source>
        <dbReference type="SAM" id="Phobius"/>
    </source>
</evidence>
<dbReference type="PRINTS" id="PR00603">
    <property type="entry name" value="CYTOCHROMEC1"/>
</dbReference>
<gene>
    <name evidence="12" type="ORF">SBAD_LOCUS1517</name>
</gene>
<comment type="similarity">
    <text evidence="2">Belongs to the cytochrome c family.</text>
</comment>
<evidence type="ECO:0000256" key="8">
    <source>
        <dbReference type="ARBA" id="ARBA00023136"/>
    </source>
</evidence>
<dbReference type="Gene3D" id="1.10.760.10">
    <property type="entry name" value="Cytochrome c-like domain"/>
    <property type="match status" value="1"/>
</dbReference>
<keyword evidence="7 9" id="KW-0408">Iron</keyword>
<evidence type="ECO:0000313" key="14">
    <source>
        <dbReference type="WBParaSite" id="SBAD_0000158801-mRNA-1"/>
    </source>
</evidence>
<dbReference type="Proteomes" id="UP000270296">
    <property type="component" value="Unassembled WGS sequence"/>
</dbReference>
<keyword evidence="4 10" id="KW-0812">Transmembrane</keyword>
<feature type="domain" description="Cytochrome c" evidence="11">
    <location>
        <begin position="69"/>
        <end position="222"/>
    </location>
</feature>
<protein>
    <submittedName>
        <fullName evidence="14">Cytochrome c domain-containing protein</fullName>
    </submittedName>
</protein>
<dbReference type="FunFam" id="1.10.760.10:FF:000011">
    <property type="entry name" value="Cytochrome c1, putative"/>
    <property type="match status" value="1"/>
</dbReference>
<name>A0A183ID23_9BILA</name>
<dbReference type="PANTHER" id="PTHR10266">
    <property type="entry name" value="CYTOCHROME C1"/>
    <property type="match status" value="1"/>
</dbReference>
<dbReference type="OrthoDB" id="5925at2759"/>
<dbReference type="Pfam" id="PF02167">
    <property type="entry name" value="Cytochrom_C1"/>
    <property type="match status" value="1"/>
</dbReference>
<evidence type="ECO:0000313" key="13">
    <source>
        <dbReference type="Proteomes" id="UP000270296"/>
    </source>
</evidence>
<feature type="transmembrane region" description="Helical" evidence="10">
    <location>
        <begin position="20"/>
        <end position="38"/>
    </location>
</feature>
<evidence type="ECO:0000256" key="5">
    <source>
        <dbReference type="ARBA" id="ARBA00022723"/>
    </source>
</evidence>
<evidence type="ECO:0000256" key="4">
    <source>
        <dbReference type="ARBA" id="ARBA00022692"/>
    </source>
</evidence>
<dbReference type="InterPro" id="IPR002326">
    <property type="entry name" value="Cyt_c1"/>
</dbReference>
<evidence type="ECO:0000256" key="3">
    <source>
        <dbReference type="ARBA" id="ARBA00022617"/>
    </source>
</evidence>
<dbReference type="GO" id="GO:0009055">
    <property type="term" value="F:electron transfer activity"/>
    <property type="evidence" value="ECO:0007669"/>
    <property type="project" value="InterPro"/>
</dbReference>
<keyword evidence="6 10" id="KW-1133">Transmembrane helix</keyword>
<dbReference type="GO" id="GO:0046872">
    <property type="term" value="F:metal ion binding"/>
    <property type="evidence" value="ECO:0007669"/>
    <property type="project" value="UniProtKB-KW"/>
</dbReference>
<dbReference type="AlphaFoldDB" id="A0A183ID23"/>
<evidence type="ECO:0000256" key="9">
    <source>
        <dbReference type="PIRSR" id="PIRSR602326-1"/>
    </source>
</evidence>
<organism evidence="14">
    <name type="scientific">Soboliphyme baturini</name>
    <dbReference type="NCBI Taxonomy" id="241478"/>
    <lineage>
        <taxon>Eukaryota</taxon>
        <taxon>Metazoa</taxon>
        <taxon>Ecdysozoa</taxon>
        <taxon>Nematoda</taxon>
        <taxon>Enoplea</taxon>
        <taxon>Dorylaimia</taxon>
        <taxon>Dioctophymatida</taxon>
        <taxon>Dioctophymatoidea</taxon>
        <taxon>Soboliphymatidae</taxon>
        <taxon>Soboliphyme</taxon>
    </lineage>
</organism>
<evidence type="ECO:0000313" key="12">
    <source>
        <dbReference type="EMBL" id="VDO94598.1"/>
    </source>
</evidence>
<evidence type="ECO:0000256" key="2">
    <source>
        <dbReference type="ARBA" id="ARBA00006488"/>
    </source>
</evidence>
<sequence>MGKFAQLIVDCLVSCRFFQLLYVVGLTTAGGVGLFYALEKTVSASGFLAVPIPHLPWFHSGLFHGYDSASLRRGYQVYKQVCCACHSMKQLRYRHFIDVFLTADEAKDEAAEIRVQDGPNDQGQMFMRPGTVNDYLPSPYPNEVVGRNANHGLYPPDLSLITLARHRGEDYIFMLLTGYTEAPAGIHLESDQHYNPYFPSGGAIGMAPALFDEMIEYSDGTPASVSQMAKDVCSFLKFCSEPELNDRKRYAIKVSFLRIVFSELLLYSRAFVSICLSVQFWSSI</sequence>